<protein>
    <submittedName>
        <fullName evidence="1">Uncharacterized protein</fullName>
    </submittedName>
</protein>
<organism evidence="1 2">
    <name type="scientific">Methylocaldum marinum</name>
    <dbReference type="NCBI Taxonomy" id="1432792"/>
    <lineage>
        <taxon>Bacteria</taxon>
        <taxon>Pseudomonadati</taxon>
        <taxon>Pseudomonadota</taxon>
        <taxon>Gammaproteobacteria</taxon>
        <taxon>Methylococcales</taxon>
        <taxon>Methylococcaceae</taxon>
        <taxon>Methylocaldum</taxon>
    </lineage>
</organism>
<name>A0A250KYE8_9GAMM</name>
<dbReference type="KEGG" id="mmai:sS8_2864"/>
<reference evidence="1 2" key="1">
    <citation type="submission" date="2016-12" db="EMBL/GenBank/DDBJ databases">
        <title>Genome sequencing of Methylocaldum marinum.</title>
        <authorList>
            <person name="Takeuchi M."/>
            <person name="Kamagata Y."/>
            <person name="Hiraoka S."/>
            <person name="Oshima K."/>
            <person name="Hattori M."/>
            <person name="Iwasaki W."/>
        </authorList>
    </citation>
    <scope>NUCLEOTIDE SEQUENCE [LARGE SCALE GENOMIC DNA]</scope>
    <source>
        <strain evidence="1 2">S8</strain>
    </source>
</reference>
<accession>A0A250KYE8</accession>
<evidence type="ECO:0000313" key="2">
    <source>
        <dbReference type="Proteomes" id="UP000266313"/>
    </source>
</evidence>
<dbReference type="EMBL" id="AP017928">
    <property type="protein sequence ID" value="BBA34809.1"/>
    <property type="molecule type" value="Genomic_DNA"/>
</dbReference>
<sequence>MIRMIIKGKGCHYIEHIDSKVLHYEPSNGTKGHIWGKEGWMVTGCGKPYPFLVSFTEDGQGGTFYNLTPVQRKNE</sequence>
<proteinExistence type="predicted"/>
<evidence type="ECO:0000313" key="1">
    <source>
        <dbReference type="EMBL" id="BBA34809.1"/>
    </source>
</evidence>
<gene>
    <name evidence="1" type="ORF">sS8_2864</name>
</gene>
<dbReference type="Proteomes" id="UP000266313">
    <property type="component" value="Chromosome"/>
</dbReference>
<dbReference type="AlphaFoldDB" id="A0A250KYE8"/>
<keyword evidence="2" id="KW-1185">Reference proteome</keyword>